<dbReference type="SUPFAM" id="SSF51735">
    <property type="entry name" value="NAD(P)-binding Rossmann-fold domains"/>
    <property type="match status" value="1"/>
</dbReference>
<dbReference type="OrthoDB" id="5371740at2759"/>
<name>A0A9P4I5F8_9PEZI</name>
<accession>A0A9P4I5F8</accession>
<keyword evidence="4" id="KW-1185">Reference proteome</keyword>
<dbReference type="GO" id="GO:0016491">
    <property type="term" value="F:oxidoreductase activity"/>
    <property type="evidence" value="ECO:0007669"/>
    <property type="project" value="UniProtKB-KW"/>
</dbReference>
<dbReference type="Proteomes" id="UP000799772">
    <property type="component" value="Unassembled WGS sequence"/>
</dbReference>
<dbReference type="EMBL" id="ML978131">
    <property type="protein sequence ID" value="KAF2095511.1"/>
    <property type="molecule type" value="Genomic_DNA"/>
</dbReference>
<dbReference type="AlphaFoldDB" id="A0A9P4I5F8"/>
<dbReference type="InterPro" id="IPR002347">
    <property type="entry name" value="SDR_fam"/>
</dbReference>
<organism evidence="3 4">
    <name type="scientific">Rhizodiscina lignyota</name>
    <dbReference type="NCBI Taxonomy" id="1504668"/>
    <lineage>
        <taxon>Eukaryota</taxon>
        <taxon>Fungi</taxon>
        <taxon>Dikarya</taxon>
        <taxon>Ascomycota</taxon>
        <taxon>Pezizomycotina</taxon>
        <taxon>Dothideomycetes</taxon>
        <taxon>Pleosporomycetidae</taxon>
        <taxon>Aulographales</taxon>
        <taxon>Rhizodiscinaceae</taxon>
        <taxon>Rhizodiscina</taxon>
    </lineage>
</organism>
<comment type="similarity">
    <text evidence="1">Belongs to the short-chain dehydrogenases/reductases (SDR) family.</text>
</comment>
<evidence type="ECO:0000256" key="1">
    <source>
        <dbReference type="ARBA" id="ARBA00006484"/>
    </source>
</evidence>
<dbReference type="Pfam" id="PF00106">
    <property type="entry name" value="adh_short"/>
    <property type="match status" value="1"/>
</dbReference>
<evidence type="ECO:0000313" key="3">
    <source>
        <dbReference type="EMBL" id="KAF2095511.1"/>
    </source>
</evidence>
<comment type="caution">
    <text evidence="3">The sequence shown here is derived from an EMBL/GenBank/DDBJ whole genome shotgun (WGS) entry which is preliminary data.</text>
</comment>
<dbReference type="GO" id="GO:0005737">
    <property type="term" value="C:cytoplasm"/>
    <property type="evidence" value="ECO:0007669"/>
    <property type="project" value="TreeGrafter"/>
</dbReference>
<sequence>MSGRIAIVTGASSGMGEALSRHLVSKGWKVGMADIQANEKLSKELGDSAAFFQTNVADYDSQAKTFQAVFDKWGRIDALCANAGIVDKSSIYILGHRNSDTIPPKPNLLCTDVDYKGVVYGTQLAIHFMRKNKTPGGKIVATVSAAALYPHETYPEYDGAKAAVLNFIHATGRVLHIKDNVDINGVLPGIVHTSIIPQAMVDAVSAEAMTPVSNIISAYEKLLNDTTGIHGQGLECQAKEQYWVKFPEYAGGKISQRSCTVWDPLFKMYHGEDSDLPDAIKTGTQDVKF</sequence>
<evidence type="ECO:0000313" key="4">
    <source>
        <dbReference type="Proteomes" id="UP000799772"/>
    </source>
</evidence>
<dbReference type="InterPro" id="IPR036291">
    <property type="entry name" value="NAD(P)-bd_dom_sf"/>
</dbReference>
<protein>
    <submittedName>
        <fullName evidence="3">15-hydroxyprostaglandin dehydrogenase</fullName>
    </submittedName>
</protein>
<dbReference type="Gene3D" id="3.40.50.720">
    <property type="entry name" value="NAD(P)-binding Rossmann-like Domain"/>
    <property type="match status" value="1"/>
</dbReference>
<dbReference type="PANTHER" id="PTHR44229:SF4">
    <property type="entry name" value="15-HYDROXYPROSTAGLANDIN DEHYDROGENASE [NAD(+)]"/>
    <property type="match status" value="1"/>
</dbReference>
<dbReference type="PANTHER" id="PTHR44229">
    <property type="entry name" value="15-HYDROXYPROSTAGLANDIN DEHYDROGENASE [NAD(+)]"/>
    <property type="match status" value="1"/>
</dbReference>
<gene>
    <name evidence="3" type="ORF">NA57DRAFT_67902</name>
</gene>
<keyword evidence="2" id="KW-0560">Oxidoreductase</keyword>
<reference evidence="3" key="1">
    <citation type="journal article" date="2020" name="Stud. Mycol.">
        <title>101 Dothideomycetes genomes: a test case for predicting lifestyles and emergence of pathogens.</title>
        <authorList>
            <person name="Haridas S."/>
            <person name="Albert R."/>
            <person name="Binder M."/>
            <person name="Bloem J."/>
            <person name="Labutti K."/>
            <person name="Salamov A."/>
            <person name="Andreopoulos B."/>
            <person name="Baker S."/>
            <person name="Barry K."/>
            <person name="Bills G."/>
            <person name="Bluhm B."/>
            <person name="Cannon C."/>
            <person name="Castanera R."/>
            <person name="Culley D."/>
            <person name="Daum C."/>
            <person name="Ezra D."/>
            <person name="Gonzalez J."/>
            <person name="Henrissat B."/>
            <person name="Kuo A."/>
            <person name="Liang C."/>
            <person name="Lipzen A."/>
            <person name="Lutzoni F."/>
            <person name="Magnuson J."/>
            <person name="Mondo S."/>
            <person name="Nolan M."/>
            <person name="Ohm R."/>
            <person name="Pangilinan J."/>
            <person name="Park H.-J."/>
            <person name="Ramirez L."/>
            <person name="Alfaro M."/>
            <person name="Sun H."/>
            <person name="Tritt A."/>
            <person name="Yoshinaga Y."/>
            <person name="Zwiers L.-H."/>
            <person name="Turgeon B."/>
            <person name="Goodwin S."/>
            <person name="Spatafora J."/>
            <person name="Crous P."/>
            <person name="Grigoriev I."/>
        </authorList>
    </citation>
    <scope>NUCLEOTIDE SEQUENCE</scope>
    <source>
        <strain evidence="3">CBS 133067</strain>
    </source>
</reference>
<dbReference type="PRINTS" id="PR00081">
    <property type="entry name" value="GDHRDH"/>
</dbReference>
<evidence type="ECO:0000256" key="2">
    <source>
        <dbReference type="ARBA" id="ARBA00023002"/>
    </source>
</evidence>
<proteinExistence type="inferred from homology"/>